<proteinExistence type="predicted"/>
<dbReference type="Proteomes" id="UP000006727">
    <property type="component" value="Chromosome 7"/>
</dbReference>
<dbReference type="Gramene" id="Pp3c7_18500V3.2">
    <property type="protein sequence ID" value="Pp3c7_18500V3.2"/>
    <property type="gene ID" value="Pp3c7_18500"/>
</dbReference>
<evidence type="ECO:0000313" key="1">
    <source>
        <dbReference type="EnsemblPlants" id="Pp3c7_18500V3.2"/>
    </source>
</evidence>
<sequence>MERMAIVCILLTPQSGGVIRERLLLLSRWFQGWSGGAVAWVCFGCPQERWITLDVCLSWDNPYKCDVPKVSVVKKRLMSSCEISSLGFRSSK</sequence>
<reference evidence="1" key="3">
    <citation type="submission" date="2020-12" db="UniProtKB">
        <authorList>
            <consortium name="EnsemblPlants"/>
        </authorList>
    </citation>
    <scope>IDENTIFICATION</scope>
</reference>
<dbReference type="AlphaFoldDB" id="A0A7I4E5P6"/>
<accession>A0A7I4E5P6</accession>
<organism evidence="1 2">
    <name type="scientific">Physcomitrium patens</name>
    <name type="common">Spreading-leaved earth moss</name>
    <name type="synonym">Physcomitrella patens</name>
    <dbReference type="NCBI Taxonomy" id="3218"/>
    <lineage>
        <taxon>Eukaryota</taxon>
        <taxon>Viridiplantae</taxon>
        <taxon>Streptophyta</taxon>
        <taxon>Embryophyta</taxon>
        <taxon>Bryophyta</taxon>
        <taxon>Bryophytina</taxon>
        <taxon>Bryopsida</taxon>
        <taxon>Funariidae</taxon>
        <taxon>Funariales</taxon>
        <taxon>Funariaceae</taxon>
        <taxon>Physcomitrium</taxon>
    </lineage>
</organism>
<reference evidence="1 2" key="1">
    <citation type="journal article" date="2008" name="Science">
        <title>The Physcomitrella genome reveals evolutionary insights into the conquest of land by plants.</title>
        <authorList>
            <person name="Rensing S."/>
            <person name="Lang D."/>
            <person name="Zimmer A."/>
            <person name="Terry A."/>
            <person name="Salamov A."/>
            <person name="Shapiro H."/>
            <person name="Nishiyama T."/>
            <person name="Perroud P.-F."/>
            <person name="Lindquist E."/>
            <person name="Kamisugi Y."/>
            <person name="Tanahashi T."/>
            <person name="Sakakibara K."/>
            <person name="Fujita T."/>
            <person name="Oishi K."/>
            <person name="Shin-I T."/>
            <person name="Kuroki Y."/>
            <person name="Toyoda A."/>
            <person name="Suzuki Y."/>
            <person name="Hashimoto A."/>
            <person name="Yamaguchi K."/>
            <person name="Sugano A."/>
            <person name="Kohara Y."/>
            <person name="Fujiyama A."/>
            <person name="Anterola A."/>
            <person name="Aoki S."/>
            <person name="Ashton N."/>
            <person name="Barbazuk W.B."/>
            <person name="Barker E."/>
            <person name="Bennetzen J."/>
            <person name="Bezanilla M."/>
            <person name="Blankenship R."/>
            <person name="Cho S.H."/>
            <person name="Dutcher S."/>
            <person name="Estelle M."/>
            <person name="Fawcett J.A."/>
            <person name="Gundlach H."/>
            <person name="Hanada K."/>
            <person name="Heyl A."/>
            <person name="Hicks K.A."/>
            <person name="Hugh J."/>
            <person name="Lohr M."/>
            <person name="Mayer K."/>
            <person name="Melkozernov A."/>
            <person name="Murata T."/>
            <person name="Nelson D."/>
            <person name="Pils B."/>
            <person name="Prigge M."/>
            <person name="Reiss B."/>
            <person name="Renner T."/>
            <person name="Rombauts S."/>
            <person name="Rushton P."/>
            <person name="Sanderfoot A."/>
            <person name="Schween G."/>
            <person name="Shiu S.-H."/>
            <person name="Stueber K."/>
            <person name="Theodoulou F.L."/>
            <person name="Tu H."/>
            <person name="Van de Peer Y."/>
            <person name="Verrier P.J."/>
            <person name="Waters E."/>
            <person name="Wood A."/>
            <person name="Yang L."/>
            <person name="Cove D."/>
            <person name="Cuming A."/>
            <person name="Hasebe M."/>
            <person name="Lucas S."/>
            <person name="Mishler D.B."/>
            <person name="Reski R."/>
            <person name="Grigoriev I."/>
            <person name="Quatrano R.S."/>
            <person name="Boore J.L."/>
        </authorList>
    </citation>
    <scope>NUCLEOTIDE SEQUENCE [LARGE SCALE GENOMIC DNA]</scope>
    <source>
        <strain evidence="1 2">cv. Gransden 2004</strain>
    </source>
</reference>
<name>A0A7I4E5P6_PHYPA</name>
<reference evidence="1 2" key="2">
    <citation type="journal article" date="2018" name="Plant J.">
        <title>The Physcomitrella patens chromosome-scale assembly reveals moss genome structure and evolution.</title>
        <authorList>
            <person name="Lang D."/>
            <person name="Ullrich K.K."/>
            <person name="Murat F."/>
            <person name="Fuchs J."/>
            <person name="Jenkins J."/>
            <person name="Haas F.B."/>
            <person name="Piednoel M."/>
            <person name="Gundlach H."/>
            <person name="Van Bel M."/>
            <person name="Meyberg R."/>
            <person name="Vives C."/>
            <person name="Morata J."/>
            <person name="Symeonidi A."/>
            <person name="Hiss M."/>
            <person name="Muchero W."/>
            <person name="Kamisugi Y."/>
            <person name="Saleh O."/>
            <person name="Blanc G."/>
            <person name="Decker E.L."/>
            <person name="van Gessel N."/>
            <person name="Grimwood J."/>
            <person name="Hayes R.D."/>
            <person name="Graham S.W."/>
            <person name="Gunter L.E."/>
            <person name="McDaniel S.F."/>
            <person name="Hoernstein S.N.W."/>
            <person name="Larsson A."/>
            <person name="Li F.W."/>
            <person name="Perroud P.F."/>
            <person name="Phillips J."/>
            <person name="Ranjan P."/>
            <person name="Rokshar D.S."/>
            <person name="Rothfels C.J."/>
            <person name="Schneider L."/>
            <person name="Shu S."/>
            <person name="Stevenson D.W."/>
            <person name="Thummler F."/>
            <person name="Tillich M."/>
            <person name="Villarreal Aguilar J.C."/>
            <person name="Widiez T."/>
            <person name="Wong G.K."/>
            <person name="Wymore A."/>
            <person name="Zhang Y."/>
            <person name="Zimmer A.D."/>
            <person name="Quatrano R.S."/>
            <person name="Mayer K.F.X."/>
            <person name="Goodstein D."/>
            <person name="Casacuberta J.M."/>
            <person name="Vandepoele K."/>
            <person name="Reski R."/>
            <person name="Cuming A.C."/>
            <person name="Tuskan G.A."/>
            <person name="Maumus F."/>
            <person name="Salse J."/>
            <person name="Schmutz J."/>
            <person name="Rensing S.A."/>
        </authorList>
    </citation>
    <scope>NUCLEOTIDE SEQUENCE [LARGE SCALE GENOMIC DNA]</scope>
    <source>
        <strain evidence="1 2">cv. Gransden 2004</strain>
    </source>
</reference>
<keyword evidence="2" id="KW-1185">Reference proteome</keyword>
<evidence type="ECO:0000313" key="2">
    <source>
        <dbReference type="Proteomes" id="UP000006727"/>
    </source>
</evidence>
<dbReference type="RefSeq" id="XP_073391313.1">
    <property type="nucleotide sequence ID" value="XM_073535212.1"/>
</dbReference>
<dbReference type="InParanoid" id="A0A7I4E5P6"/>
<dbReference type="EMBL" id="ABEU02000007">
    <property type="status" value="NOT_ANNOTATED_CDS"/>
    <property type="molecule type" value="Genomic_DNA"/>
</dbReference>
<dbReference type="GeneID" id="141045592"/>
<dbReference type="EnsemblPlants" id="Pp3c7_18500V3.2">
    <property type="protein sequence ID" value="Pp3c7_18500V3.2"/>
    <property type="gene ID" value="Pp3c7_18500"/>
</dbReference>
<protein>
    <submittedName>
        <fullName evidence="1">Uncharacterized protein</fullName>
    </submittedName>
</protein>